<sequence>MEIKTQRLALLPFTEEIHEAYSGRYETGPHIEGHLKELKENPELKGWGVWLAIRQDNGKPVGDLGFKGRPDPEGVVEVGYGIVPAEQNQGLATEAVEALIEWAFTTGGATKVIAECLADNTASIKVLQKLGMRETGRDQGMVYWECTK</sequence>
<organism evidence="2 3">
    <name type="scientific">Planococcus chinensis</name>
    <dbReference type="NCBI Taxonomy" id="272917"/>
    <lineage>
        <taxon>Bacteria</taxon>
        <taxon>Bacillati</taxon>
        <taxon>Bacillota</taxon>
        <taxon>Bacilli</taxon>
        <taxon>Bacillales</taxon>
        <taxon>Caryophanaceae</taxon>
        <taxon>Planococcus</taxon>
    </lineage>
</organism>
<protein>
    <submittedName>
        <fullName evidence="2">GNAT family N-acetyltransferase</fullName>
        <ecNumber evidence="2">2.3.-.-</ecNumber>
    </submittedName>
</protein>
<dbReference type="PROSITE" id="PS51186">
    <property type="entry name" value="GNAT"/>
    <property type="match status" value="1"/>
</dbReference>
<dbReference type="Proteomes" id="UP001597273">
    <property type="component" value="Unassembled WGS sequence"/>
</dbReference>
<dbReference type="GO" id="GO:0016746">
    <property type="term" value="F:acyltransferase activity"/>
    <property type="evidence" value="ECO:0007669"/>
    <property type="project" value="UniProtKB-KW"/>
</dbReference>
<dbReference type="PANTHER" id="PTHR43792:SF13">
    <property type="entry name" value="ACETYLTRANSFERASE"/>
    <property type="match status" value="1"/>
</dbReference>
<evidence type="ECO:0000259" key="1">
    <source>
        <dbReference type="PROSITE" id="PS51186"/>
    </source>
</evidence>
<name>A0ABW4QL72_9BACL</name>
<keyword evidence="3" id="KW-1185">Reference proteome</keyword>
<evidence type="ECO:0000313" key="2">
    <source>
        <dbReference type="EMBL" id="MFD1864313.1"/>
    </source>
</evidence>
<dbReference type="CDD" id="cd04301">
    <property type="entry name" value="NAT_SF"/>
    <property type="match status" value="1"/>
</dbReference>
<proteinExistence type="predicted"/>
<dbReference type="PANTHER" id="PTHR43792">
    <property type="entry name" value="GNAT FAMILY, PUTATIVE (AFU_ORTHOLOGUE AFUA_3G00765)-RELATED-RELATED"/>
    <property type="match status" value="1"/>
</dbReference>
<dbReference type="RefSeq" id="WP_204892906.1">
    <property type="nucleotide sequence ID" value="NZ_JBHUFW010000012.1"/>
</dbReference>
<dbReference type="EC" id="2.3.-.-" evidence="2"/>
<dbReference type="Gene3D" id="3.40.630.30">
    <property type="match status" value="1"/>
</dbReference>
<evidence type="ECO:0000313" key="3">
    <source>
        <dbReference type="Proteomes" id="UP001597273"/>
    </source>
</evidence>
<accession>A0ABW4QL72</accession>
<reference evidence="3" key="1">
    <citation type="journal article" date="2019" name="Int. J. Syst. Evol. Microbiol.">
        <title>The Global Catalogue of Microorganisms (GCM) 10K type strain sequencing project: providing services to taxonomists for standard genome sequencing and annotation.</title>
        <authorList>
            <consortium name="The Broad Institute Genomics Platform"/>
            <consortium name="The Broad Institute Genome Sequencing Center for Infectious Disease"/>
            <person name="Wu L."/>
            <person name="Ma J."/>
        </authorList>
    </citation>
    <scope>NUCLEOTIDE SEQUENCE [LARGE SCALE GENOMIC DNA]</scope>
    <source>
        <strain evidence="3">CGMCC 1.15475</strain>
    </source>
</reference>
<dbReference type="Pfam" id="PF13302">
    <property type="entry name" value="Acetyltransf_3"/>
    <property type="match status" value="1"/>
</dbReference>
<gene>
    <name evidence="2" type="ORF">ACFSDB_15535</name>
</gene>
<dbReference type="InterPro" id="IPR000182">
    <property type="entry name" value="GNAT_dom"/>
</dbReference>
<feature type="domain" description="N-acetyltransferase" evidence="1">
    <location>
        <begin position="8"/>
        <end position="148"/>
    </location>
</feature>
<keyword evidence="2" id="KW-0808">Transferase</keyword>
<dbReference type="InterPro" id="IPR016181">
    <property type="entry name" value="Acyl_CoA_acyltransferase"/>
</dbReference>
<dbReference type="InterPro" id="IPR051531">
    <property type="entry name" value="N-acetyltransferase"/>
</dbReference>
<comment type="caution">
    <text evidence="2">The sequence shown here is derived from an EMBL/GenBank/DDBJ whole genome shotgun (WGS) entry which is preliminary data.</text>
</comment>
<dbReference type="SUPFAM" id="SSF55729">
    <property type="entry name" value="Acyl-CoA N-acyltransferases (Nat)"/>
    <property type="match status" value="1"/>
</dbReference>
<dbReference type="EMBL" id="JBHUFW010000012">
    <property type="protein sequence ID" value="MFD1864313.1"/>
    <property type="molecule type" value="Genomic_DNA"/>
</dbReference>
<keyword evidence="2" id="KW-0012">Acyltransferase</keyword>